<feature type="compositionally biased region" description="Basic and acidic residues" evidence="2">
    <location>
        <begin position="712"/>
        <end position="737"/>
    </location>
</feature>
<feature type="compositionally biased region" description="Low complexity" evidence="2">
    <location>
        <begin position="982"/>
        <end position="991"/>
    </location>
</feature>
<reference evidence="4" key="2">
    <citation type="submission" date="2025-08" db="UniProtKB">
        <authorList>
            <consortium name="RefSeq"/>
        </authorList>
    </citation>
    <scope>IDENTIFICATION</scope>
    <source>
        <tissue evidence="4">Blood</tissue>
    </source>
</reference>
<dbReference type="PANTHER" id="PTHR34439">
    <property type="entry name" value="CENTROBIN"/>
    <property type="match status" value="1"/>
</dbReference>
<evidence type="ECO:0000256" key="1">
    <source>
        <dbReference type="SAM" id="Coils"/>
    </source>
</evidence>
<feature type="compositionally biased region" description="Polar residues" evidence="2">
    <location>
        <begin position="961"/>
        <end position="974"/>
    </location>
</feature>
<dbReference type="GO" id="GO:0007099">
    <property type="term" value="P:centriole replication"/>
    <property type="evidence" value="ECO:0007669"/>
    <property type="project" value="InterPro"/>
</dbReference>
<keyword evidence="1" id="KW-0175">Coiled coil</keyword>
<dbReference type="KEGG" id="ipu:108275692"/>
<evidence type="ECO:0000256" key="2">
    <source>
        <dbReference type="SAM" id="MobiDB-lite"/>
    </source>
</evidence>
<feature type="region of interest" description="Disordered" evidence="2">
    <location>
        <begin position="1"/>
        <end position="26"/>
    </location>
</feature>
<accession>A0A9F7TP22</accession>
<feature type="region of interest" description="Disordered" evidence="2">
    <location>
        <begin position="707"/>
        <end position="737"/>
    </location>
</feature>
<dbReference type="GO" id="GO:0051299">
    <property type="term" value="P:centrosome separation"/>
    <property type="evidence" value="ECO:0007669"/>
    <property type="project" value="TreeGrafter"/>
</dbReference>
<feature type="coiled-coil region" evidence="1">
    <location>
        <begin position="491"/>
        <end position="518"/>
    </location>
</feature>
<dbReference type="Proteomes" id="UP000221080">
    <property type="component" value="Chromosome 15"/>
</dbReference>
<feature type="region of interest" description="Disordered" evidence="2">
    <location>
        <begin position="948"/>
        <end position="997"/>
    </location>
</feature>
<reference evidence="3" key="1">
    <citation type="journal article" date="2016" name="Nat. Commun.">
        <title>The channel catfish genome sequence provides insights into the evolution of scale formation in teleosts.</title>
        <authorList>
            <person name="Liu Z."/>
            <person name="Liu S."/>
            <person name="Yao J."/>
            <person name="Bao L."/>
            <person name="Zhang J."/>
            <person name="Li Y."/>
            <person name="Jiang C."/>
            <person name="Sun L."/>
            <person name="Wang R."/>
            <person name="Zhang Y."/>
            <person name="Zhou T."/>
            <person name="Zeng Q."/>
            <person name="Fu Q."/>
            <person name="Gao S."/>
            <person name="Li N."/>
            <person name="Koren S."/>
            <person name="Jiang Y."/>
            <person name="Zimin A."/>
            <person name="Xu P."/>
            <person name="Phillippy A.M."/>
            <person name="Geng X."/>
            <person name="Song L."/>
            <person name="Sun F."/>
            <person name="Li C."/>
            <person name="Wang X."/>
            <person name="Chen A."/>
            <person name="Jin Y."/>
            <person name="Yuan Z."/>
            <person name="Yang Y."/>
            <person name="Tan S."/>
            <person name="Peatman E."/>
            <person name="Lu J."/>
            <person name="Qin Z."/>
            <person name="Dunham R."/>
            <person name="Li Z."/>
            <person name="Sonstegard T."/>
            <person name="Feng J."/>
            <person name="Danzmann R.G."/>
            <person name="Schroeder S."/>
            <person name="Scheffler B."/>
            <person name="Duke M.V."/>
            <person name="Ballard L."/>
            <person name="Kucuktas H."/>
            <person name="Kaltenboeck L."/>
            <person name="Liu H."/>
            <person name="Armbruster J."/>
            <person name="Xie Y."/>
            <person name="Kirby M.L."/>
            <person name="Tian Y."/>
            <person name="Flanagan M.E."/>
            <person name="Mu W."/>
            <person name="Waldbieser G.C."/>
        </authorList>
    </citation>
    <scope>NUCLEOTIDE SEQUENCE [LARGE SCALE GENOMIC DNA]</scope>
    <source>
        <strain evidence="3">SDA103</strain>
    </source>
</reference>
<dbReference type="InterPro" id="IPR038923">
    <property type="entry name" value="Centrobin"/>
</dbReference>
<sequence length="997" mass="113261">MDRAADNVLSGMESLPSSPPTPPAVSLSSCLSLPVSCSSSPLSSSRQVTARLYSSLQHSREQEVKGHQADTHRSLTARQVSFKVTSPLVTMTTSAPSLRSDRLNESQEVAFGLDACSSSELRISGMEEAESEPEPIAEEMDLNLQSNTKFSSGRRHIEEMENVRSHLQTILRARATDTHELLPCALQHLQDNESDSTSDLLSGVEDLFPRYSRVRADFDSAPFHSVSELQVIRESLERERARRKHWEQQLLAVQSKALGLQQQLALAVSADRKKDIMIEQLDKTLEKVVEGWRRHEREKSEGVRRLQEEKEAAESTQQKQREVLACLEKSLSEAAETLDKEQKRNEELQNTNKQLECEMAELRVCVGELEQEVERVRAEVEEEKAEVERLQTHNLDLQQQLEQHNLQSKHIHTHLQQELTLLTQQLETERERVNEEVQLHEEAQSRLQQLQQDLEETKRERDTARVDRALDQARFEAQRSQWEVELRLSVEQQVTERLATIQEENANATAKLREQHRKQLLDLSARHERELSVQSDEFGVQLKERDDRQHQLTLHFNKKYTTLCVMAELQDELVSMETSKRRLETQREELVSRLQGMMRSHWAEALRLLTNQEQIEGVLTPLSLWDKPHSSPRTQDTSICSTAHTLSTAAPQAVVLQLCRERGTRGQGDSGGDRGRVESDFSLLNHSHTFSPLEPVLDDTHLTAVGGGDGDLWDRPVGGERQTVDRGTDGGKEQRERGETTHFHTQNLYCHLNQTRVQSDHRVNTQPIPTPNLNPFPNPTLNSNLRLNRAHASTDVRVNQSSDKGVGRFDVSKQMYSSTGTKAPPTEEQTLSVNVKAPPPATNVSSSCDERQNELQYYIAKLLERSPGEPLEEHQVDQSKNKAETLTTNSGVSSEIEPKLEQLAKLLHLTLPPTHTTQQLQQLLHSYIRSGEMCADTVRANLDRRLAQHDSKEVRQKEESLLQQRQSVARSMQNTTTRGRRTGPQGQRSGSKVNAWR</sequence>
<dbReference type="CTD" id="116840"/>
<feature type="compositionally biased region" description="Basic and acidic residues" evidence="2">
    <location>
        <begin position="869"/>
        <end position="883"/>
    </location>
</feature>
<dbReference type="AlphaFoldDB" id="A0A9F7TP22"/>
<gene>
    <name evidence="4" type="primary">cntrob</name>
</gene>
<feature type="compositionally biased region" description="Polar residues" evidence="2">
    <location>
        <begin position="884"/>
        <end position="893"/>
    </location>
</feature>
<name>A0A9F7TP22_ICTPU</name>
<evidence type="ECO:0000313" key="4">
    <source>
        <dbReference type="RefSeq" id="XP_053542418.1"/>
    </source>
</evidence>
<dbReference type="RefSeq" id="XP_053542418.1">
    <property type="nucleotide sequence ID" value="XM_053686443.1"/>
</dbReference>
<proteinExistence type="predicted"/>
<feature type="compositionally biased region" description="Basic and acidic residues" evidence="2">
    <location>
        <begin position="948"/>
        <end position="960"/>
    </location>
</feature>
<dbReference type="GO" id="GO:0005813">
    <property type="term" value="C:centrosome"/>
    <property type="evidence" value="ECO:0007669"/>
    <property type="project" value="TreeGrafter"/>
</dbReference>
<protein>
    <submittedName>
        <fullName evidence="4">Centrobin isoform X1</fullName>
    </submittedName>
</protein>
<organism evidence="3 4">
    <name type="scientific">Ictalurus punctatus</name>
    <name type="common">Channel catfish</name>
    <name type="synonym">Silurus punctatus</name>
    <dbReference type="NCBI Taxonomy" id="7998"/>
    <lineage>
        <taxon>Eukaryota</taxon>
        <taxon>Metazoa</taxon>
        <taxon>Chordata</taxon>
        <taxon>Craniata</taxon>
        <taxon>Vertebrata</taxon>
        <taxon>Euteleostomi</taxon>
        <taxon>Actinopterygii</taxon>
        <taxon>Neopterygii</taxon>
        <taxon>Teleostei</taxon>
        <taxon>Ostariophysi</taxon>
        <taxon>Siluriformes</taxon>
        <taxon>Ictaluridae</taxon>
        <taxon>Ictalurus</taxon>
    </lineage>
</organism>
<feature type="coiled-coil region" evidence="1">
    <location>
        <begin position="229"/>
        <end position="256"/>
    </location>
</feature>
<dbReference type="OrthoDB" id="8190486at2759"/>
<feature type="coiled-coil region" evidence="1">
    <location>
        <begin position="303"/>
        <end position="467"/>
    </location>
</feature>
<dbReference type="PROSITE" id="PS51257">
    <property type="entry name" value="PROKAR_LIPOPROTEIN"/>
    <property type="match status" value="1"/>
</dbReference>
<evidence type="ECO:0000313" key="3">
    <source>
        <dbReference type="Proteomes" id="UP000221080"/>
    </source>
</evidence>
<feature type="coiled-coil region" evidence="1">
    <location>
        <begin position="566"/>
        <end position="600"/>
    </location>
</feature>
<dbReference type="GO" id="GO:1902410">
    <property type="term" value="P:mitotic cytokinetic process"/>
    <property type="evidence" value="ECO:0007669"/>
    <property type="project" value="TreeGrafter"/>
</dbReference>
<dbReference type="GO" id="GO:0005814">
    <property type="term" value="C:centriole"/>
    <property type="evidence" value="ECO:0007669"/>
    <property type="project" value="TreeGrafter"/>
</dbReference>
<dbReference type="GO" id="GO:1902017">
    <property type="term" value="P:regulation of cilium assembly"/>
    <property type="evidence" value="ECO:0007669"/>
    <property type="project" value="InterPro"/>
</dbReference>
<dbReference type="GeneID" id="108275692"/>
<dbReference type="PANTHER" id="PTHR34439:SF1">
    <property type="entry name" value="CENTROBIN"/>
    <property type="match status" value="1"/>
</dbReference>
<feature type="region of interest" description="Disordered" evidence="2">
    <location>
        <begin position="869"/>
        <end position="894"/>
    </location>
</feature>
<keyword evidence="3" id="KW-1185">Reference proteome</keyword>